<evidence type="ECO:0008006" key="4">
    <source>
        <dbReference type="Google" id="ProtNLM"/>
    </source>
</evidence>
<dbReference type="EMBL" id="JAFBMS010000826">
    <property type="protein sequence ID" value="KAG9329974.1"/>
    <property type="molecule type" value="Genomic_DNA"/>
</dbReference>
<dbReference type="OrthoDB" id="8962372at2759"/>
<proteinExistence type="predicted"/>
<dbReference type="Proteomes" id="UP000824540">
    <property type="component" value="Unassembled WGS sequence"/>
</dbReference>
<organism evidence="2 3">
    <name type="scientific">Albula glossodonta</name>
    <name type="common">roundjaw bonefish</name>
    <dbReference type="NCBI Taxonomy" id="121402"/>
    <lineage>
        <taxon>Eukaryota</taxon>
        <taxon>Metazoa</taxon>
        <taxon>Chordata</taxon>
        <taxon>Craniata</taxon>
        <taxon>Vertebrata</taxon>
        <taxon>Euteleostomi</taxon>
        <taxon>Actinopterygii</taxon>
        <taxon>Neopterygii</taxon>
        <taxon>Teleostei</taxon>
        <taxon>Albuliformes</taxon>
        <taxon>Albulidae</taxon>
        <taxon>Albula</taxon>
    </lineage>
</organism>
<feature type="compositionally biased region" description="Acidic residues" evidence="1">
    <location>
        <begin position="1"/>
        <end position="21"/>
    </location>
</feature>
<evidence type="ECO:0000313" key="2">
    <source>
        <dbReference type="EMBL" id="KAG9329974.1"/>
    </source>
</evidence>
<protein>
    <recommendedName>
        <fullName evidence="4">Tudor domain-containing protein</fullName>
    </recommendedName>
</protein>
<keyword evidence="3" id="KW-1185">Reference proteome</keyword>
<dbReference type="AlphaFoldDB" id="A0A8T2MPD0"/>
<accession>A0A8T2MPD0</accession>
<name>A0A8T2MPD0_9TELE</name>
<reference evidence="2" key="1">
    <citation type="thesis" date="2021" institute="BYU ScholarsArchive" country="Provo, UT, USA">
        <title>Applications of and Algorithms for Genome Assembly and Genomic Analyses with an Emphasis on Marine Teleosts.</title>
        <authorList>
            <person name="Pickett B.D."/>
        </authorList>
    </citation>
    <scope>NUCLEOTIDE SEQUENCE</scope>
    <source>
        <strain evidence="2">HI-2016</strain>
    </source>
</reference>
<comment type="caution">
    <text evidence="2">The sequence shown here is derived from an EMBL/GenBank/DDBJ whole genome shotgun (WGS) entry which is preliminary data.</text>
</comment>
<sequence length="106" mass="12246">MLMEEIEEEMEQMGEEFEEMEEKEKPMEEEIEEEVLKGPEGTVTEICLDIIKEGDWLAVVYDNHWWLAKAIDVDTELQDVKVEFLHPHGPGTNQYRAGGGAHDRAL</sequence>
<evidence type="ECO:0000256" key="1">
    <source>
        <dbReference type="SAM" id="MobiDB-lite"/>
    </source>
</evidence>
<evidence type="ECO:0000313" key="3">
    <source>
        <dbReference type="Proteomes" id="UP000824540"/>
    </source>
</evidence>
<feature type="region of interest" description="Disordered" evidence="1">
    <location>
        <begin position="1"/>
        <end position="38"/>
    </location>
</feature>
<gene>
    <name evidence="2" type="ORF">JZ751_028423</name>
</gene>